<name>A0ABR8FW03_9NOSO</name>
<protein>
    <submittedName>
        <fullName evidence="1">Uncharacterized protein</fullName>
    </submittedName>
</protein>
<gene>
    <name evidence="1" type="ORF">H6G74_08745</name>
</gene>
<dbReference type="EMBL" id="JACJTB010000007">
    <property type="protein sequence ID" value="MBD2594418.1"/>
    <property type="molecule type" value="Genomic_DNA"/>
</dbReference>
<keyword evidence="2" id="KW-1185">Reference proteome</keyword>
<evidence type="ECO:0000313" key="2">
    <source>
        <dbReference type="Proteomes" id="UP000603457"/>
    </source>
</evidence>
<comment type="caution">
    <text evidence="1">The sequence shown here is derived from an EMBL/GenBank/DDBJ whole genome shotgun (WGS) entry which is preliminary data.</text>
</comment>
<dbReference type="RefSeq" id="WP_190967347.1">
    <property type="nucleotide sequence ID" value="NZ_JACJTB010000007.1"/>
</dbReference>
<dbReference type="Proteomes" id="UP000603457">
    <property type="component" value="Unassembled WGS sequence"/>
</dbReference>
<organism evidence="1 2">
    <name type="scientific">Nostoc spongiaeforme FACHB-130</name>
    <dbReference type="NCBI Taxonomy" id="1357510"/>
    <lineage>
        <taxon>Bacteria</taxon>
        <taxon>Bacillati</taxon>
        <taxon>Cyanobacteriota</taxon>
        <taxon>Cyanophyceae</taxon>
        <taxon>Nostocales</taxon>
        <taxon>Nostocaceae</taxon>
        <taxon>Nostoc</taxon>
    </lineage>
</organism>
<sequence>MSRIPFEKSHNSDDGLLAEYEFDYQKAKPNRFVKETISSQAWVSNLIDNINFQDSNPN</sequence>
<accession>A0ABR8FW03</accession>
<proteinExistence type="predicted"/>
<reference evidence="1 2" key="1">
    <citation type="journal article" date="2020" name="ISME J.">
        <title>Comparative genomics reveals insights into cyanobacterial evolution and habitat adaptation.</title>
        <authorList>
            <person name="Chen M.Y."/>
            <person name="Teng W.K."/>
            <person name="Zhao L."/>
            <person name="Hu C.X."/>
            <person name="Zhou Y.K."/>
            <person name="Han B.P."/>
            <person name="Song L.R."/>
            <person name="Shu W.S."/>
        </authorList>
    </citation>
    <scope>NUCLEOTIDE SEQUENCE [LARGE SCALE GENOMIC DNA]</scope>
    <source>
        <strain evidence="1 2">FACHB-130</strain>
    </source>
</reference>
<evidence type="ECO:0000313" key="1">
    <source>
        <dbReference type="EMBL" id="MBD2594418.1"/>
    </source>
</evidence>